<dbReference type="AlphaFoldDB" id="A0A379PP83"/>
<dbReference type="CDD" id="cd03468">
    <property type="entry name" value="PolY_like"/>
    <property type="match status" value="1"/>
</dbReference>
<evidence type="ECO:0000313" key="8">
    <source>
        <dbReference type="EMBL" id="SUE95625.1"/>
    </source>
</evidence>
<evidence type="ECO:0000256" key="4">
    <source>
        <dbReference type="ARBA" id="ARBA00025589"/>
    </source>
</evidence>
<dbReference type="SUPFAM" id="SSF56672">
    <property type="entry name" value="DNA/RNA polymerases"/>
    <property type="match status" value="1"/>
</dbReference>
<evidence type="ECO:0000256" key="3">
    <source>
        <dbReference type="ARBA" id="ARBA00022763"/>
    </source>
</evidence>
<evidence type="ECO:0000256" key="5">
    <source>
        <dbReference type="ARBA" id="ARBA00049244"/>
    </source>
</evidence>
<comment type="function">
    <text evidence="4">Poorly processive, error-prone DNA polymerase involved in untargeted mutagenesis. Copies undamaged DNA at stalled replication forks, which arise in vivo from mismatched or misaligned primer ends. These misaligned primers can be extended by PolIV. Exhibits no 3'-5' exonuclease (proofreading) activity. May be involved in translesional synthesis, in conjunction with the beta clamp from PolIII.</text>
</comment>
<gene>
    <name evidence="8" type="ORF">NCTC13291_04513</name>
</gene>
<dbReference type="Pfam" id="PF00817">
    <property type="entry name" value="IMS"/>
    <property type="match status" value="1"/>
</dbReference>
<sequence>MPDKRRVLVVRLPLLAIERLRRREPSLRDRPLATWQQQGNRRLIACVDAPPLQAGQALADAQAMRPDLVLQPADPAAEAALLDRLACWALRFTPLVALDAPDALVLDVTGSTGLFGGESHMMADVAARFTAAGYTTQLAMAGNADAAAAMLRAGLHGCIVPPGEDAAALRTVPVAALRLPGGMAGDLCRLGLATLGDVLRQPRASLARRFGRELLDRLDFALGARARPLDPIRPPPDFSAARSFLEPILTRPAIDRAVTALLDDLCDSLAEAGRGARRLSLLAFRVDGAVQEVAVGTGLASRDPAHLLRLFAGLLERLEPDLGFERMVLQVTETNPLGDHQLAGRLGGHEAGDEGRALSELLDRLGQRLSLWRMEPTGSHWPEHAAVPVDAYAPVAVPAGWGERLRPVRLLDRPREMTVLAEAPDGPPAQLRLDGRMHRVRHAAGPERLEPEWWTERHDRPRRDYYRVQTESGRRLWICRLGQDRPAAPARWFLHGELA</sequence>
<evidence type="ECO:0000256" key="2">
    <source>
        <dbReference type="ARBA" id="ARBA00012417"/>
    </source>
</evidence>
<feature type="domain" description="UmuC" evidence="6">
    <location>
        <begin position="21"/>
        <end position="147"/>
    </location>
</feature>
<feature type="domain" description="DNA polymerase Y-family little finger" evidence="7">
    <location>
        <begin position="238"/>
        <end position="337"/>
    </location>
</feature>
<evidence type="ECO:0000313" key="9">
    <source>
        <dbReference type="Proteomes" id="UP000254919"/>
    </source>
</evidence>
<accession>A0A379PP83</accession>
<dbReference type="EMBL" id="UGVN01000003">
    <property type="protein sequence ID" value="SUE95625.1"/>
    <property type="molecule type" value="Genomic_DNA"/>
</dbReference>
<dbReference type="PANTHER" id="PTHR35369:SF2">
    <property type="entry name" value="BLR3025 PROTEIN"/>
    <property type="match status" value="1"/>
</dbReference>
<dbReference type="RefSeq" id="WP_037251613.1">
    <property type="nucleotide sequence ID" value="NZ_CBCSHT010000076.1"/>
</dbReference>
<comment type="subunit">
    <text evidence="1">Monomer.</text>
</comment>
<keyword evidence="3" id="KW-0227">DNA damage</keyword>
<evidence type="ECO:0000256" key="1">
    <source>
        <dbReference type="ARBA" id="ARBA00011245"/>
    </source>
</evidence>
<organism evidence="8 9">
    <name type="scientific">Roseomonas mucosa</name>
    <dbReference type="NCBI Taxonomy" id="207340"/>
    <lineage>
        <taxon>Bacteria</taxon>
        <taxon>Pseudomonadati</taxon>
        <taxon>Pseudomonadota</taxon>
        <taxon>Alphaproteobacteria</taxon>
        <taxon>Acetobacterales</taxon>
        <taxon>Roseomonadaceae</taxon>
        <taxon>Roseomonas</taxon>
    </lineage>
</organism>
<evidence type="ECO:0000259" key="7">
    <source>
        <dbReference type="Pfam" id="PF11799"/>
    </source>
</evidence>
<protein>
    <recommendedName>
        <fullName evidence="2">DNA-directed DNA polymerase</fullName>
        <ecNumber evidence="2">2.7.7.7</ecNumber>
    </recommendedName>
</protein>
<dbReference type="InterPro" id="IPR001126">
    <property type="entry name" value="UmuC"/>
</dbReference>
<dbReference type="InterPro" id="IPR043502">
    <property type="entry name" value="DNA/RNA_pol_sf"/>
</dbReference>
<dbReference type="GO" id="GO:0006281">
    <property type="term" value="P:DNA repair"/>
    <property type="evidence" value="ECO:0007669"/>
    <property type="project" value="InterPro"/>
</dbReference>
<reference evidence="8 9" key="1">
    <citation type="submission" date="2018-06" db="EMBL/GenBank/DDBJ databases">
        <authorList>
            <consortium name="Pathogen Informatics"/>
            <person name="Doyle S."/>
        </authorList>
    </citation>
    <scope>NUCLEOTIDE SEQUENCE [LARGE SCALE GENOMIC DNA]</scope>
    <source>
        <strain evidence="8 9">NCTC13291</strain>
    </source>
</reference>
<evidence type="ECO:0000259" key="6">
    <source>
        <dbReference type="Pfam" id="PF00817"/>
    </source>
</evidence>
<dbReference type="PANTHER" id="PTHR35369">
    <property type="entry name" value="BLR3025 PROTEIN-RELATED"/>
    <property type="match status" value="1"/>
</dbReference>
<dbReference type="Proteomes" id="UP000254919">
    <property type="component" value="Unassembled WGS sequence"/>
</dbReference>
<dbReference type="Pfam" id="PF11799">
    <property type="entry name" value="IMS_C"/>
    <property type="match status" value="1"/>
</dbReference>
<comment type="catalytic activity">
    <reaction evidence="5">
        <text>DNA(n) + a 2'-deoxyribonucleoside 5'-triphosphate = DNA(n+1) + diphosphate</text>
        <dbReference type="Rhea" id="RHEA:22508"/>
        <dbReference type="Rhea" id="RHEA-COMP:17339"/>
        <dbReference type="Rhea" id="RHEA-COMP:17340"/>
        <dbReference type="ChEBI" id="CHEBI:33019"/>
        <dbReference type="ChEBI" id="CHEBI:61560"/>
        <dbReference type="ChEBI" id="CHEBI:173112"/>
        <dbReference type="EC" id="2.7.7.7"/>
    </reaction>
</comment>
<dbReference type="EC" id="2.7.7.7" evidence="2"/>
<name>A0A379PP83_9PROT</name>
<dbReference type="InterPro" id="IPR050356">
    <property type="entry name" value="SulA_CellDiv_inhibitor"/>
</dbReference>
<proteinExistence type="predicted"/>
<dbReference type="InterPro" id="IPR017961">
    <property type="entry name" value="DNA_pol_Y-fam_little_finger"/>
</dbReference>